<gene>
    <name evidence="3" type="ORF">KC01_LOCUS18676</name>
</gene>
<protein>
    <recommendedName>
        <fullName evidence="2">EBP50 C-terminal domain-containing protein</fullName>
    </recommendedName>
</protein>
<evidence type="ECO:0000313" key="3">
    <source>
        <dbReference type="EMBL" id="CAL1588983.1"/>
    </source>
</evidence>
<dbReference type="AlphaFoldDB" id="A0AAV2KK56"/>
<feature type="compositionally biased region" description="Low complexity" evidence="1">
    <location>
        <begin position="18"/>
        <end position="34"/>
    </location>
</feature>
<reference evidence="3 4" key="1">
    <citation type="submission" date="2024-04" db="EMBL/GenBank/DDBJ databases">
        <authorList>
            <person name="Waldvogel A.-M."/>
            <person name="Schoenle A."/>
        </authorList>
    </citation>
    <scope>NUCLEOTIDE SEQUENCE [LARGE SCALE GENOMIC DNA]</scope>
</reference>
<feature type="compositionally biased region" description="Low complexity" evidence="1">
    <location>
        <begin position="46"/>
        <end position="55"/>
    </location>
</feature>
<evidence type="ECO:0000259" key="2">
    <source>
        <dbReference type="Pfam" id="PF09007"/>
    </source>
</evidence>
<feature type="compositionally biased region" description="Basic and acidic residues" evidence="1">
    <location>
        <begin position="1"/>
        <end position="14"/>
    </location>
</feature>
<dbReference type="InterPro" id="IPR015098">
    <property type="entry name" value="EBP50_C"/>
</dbReference>
<feature type="region of interest" description="Disordered" evidence="1">
    <location>
        <begin position="1"/>
        <end position="73"/>
    </location>
</feature>
<evidence type="ECO:0000313" key="4">
    <source>
        <dbReference type="Proteomes" id="UP001497482"/>
    </source>
</evidence>
<dbReference type="Proteomes" id="UP001497482">
    <property type="component" value="Chromosome 18"/>
</dbReference>
<feature type="domain" description="EBP50 C-terminal" evidence="2">
    <location>
        <begin position="6"/>
        <end position="73"/>
    </location>
</feature>
<name>A0AAV2KK56_KNICA</name>
<accession>A0AAV2KK56</accession>
<dbReference type="EMBL" id="OZ035840">
    <property type="protein sequence ID" value="CAL1588983.1"/>
    <property type="molecule type" value="Genomic_DNA"/>
</dbReference>
<proteinExistence type="predicted"/>
<evidence type="ECO:0000256" key="1">
    <source>
        <dbReference type="SAM" id="MobiDB-lite"/>
    </source>
</evidence>
<dbReference type="Pfam" id="PF09007">
    <property type="entry name" value="EBP50_C"/>
    <property type="match status" value="1"/>
</dbReference>
<sequence>MDGRERKEPERDSKLSVSPSPSNASSNTSLTTPPANTPPEGLITTLSLHLSLSLRSSRDSHQKRSNKRAQPID</sequence>
<keyword evidence="4" id="KW-1185">Reference proteome</keyword>
<organism evidence="3 4">
    <name type="scientific">Knipowitschia caucasica</name>
    <name type="common">Caucasian dwarf goby</name>
    <name type="synonym">Pomatoschistus caucasicus</name>
    <dbReference type="NCBI Taxonomy" id="637954"/>
    <lineage>
        <taxon>Eukaryota</taxon>
        <taxon>Metazoa</taxon>
        <taxon>Chordata</taxon>
        <taxon>Craniata</taxon>
        <taxon>Vertebrata</taxon>
        <taxon>Euteleostomi</taxon>
        <taxon>Actinopterygii</taxon>
        <taxon>Neopterygii</taxon>
        <taxon>Teleostei</taxon>
        <taxon>Neoteleostei</taxon>
        <taxon>Acanthomorphata</taxon>
        <taxon>Gobiaria</taxon>
        <taxon>Gobiiformes</taxon>
        <taxon>Gobioidei</taxon>
        <taxon>Gobiidae</taxon>
        <taxon>Gobiinae</taxon>
        <taxon>Knipowitschia</taxon>
    </lineage>
</organism>